<evidence type="ECO:0000313" key="3">
    <source>
        <dbReference type="Proteomes" id="UP000605986"/>
    </source>
</evidence>
<evidence type="ECO:0000313" key="2">
    <source>
        <dbReference type="EMBL" id="KAF4451096.1"/>
    </source>
</evidence>
<gene>
    <name evidence="2" type="ORF">F53441_5876</name>
</gene>
<protein>
    <submittedName>
        <fullName evidence="2">Uncharacterized protein</fullName>
    </submittedName>
</protein>
<feature type="compositionally biased region" description="Acidic residues" evidence="1">
    <location>
        <begin position="229"/>
        <end position="238"/>
    </location>
</feature>
<dbReference type="EMBL" id="JAADJG010000229">
    <property type="protein sequence ID" value="KAF4451096.1"/>
    <property type="molecule type" value="Genomic_DNA"/>
</dbReference>
<proteinExistence type="predicted"/>
<reference evidence="2" key="1">
    <citation type="submission" date="2020-01" db="EMBL/GenBank/DDBJ databases">
        <title>Identification and distribution of gene clusters putatively required for synthesis of sphingolipid metabolism inhibitors in phylogenetically diverse species of the filamentous fungus Fusarium.</title>
        <authorList>
            <person name="Kim H.-S."/>
            <person name="Busman M."/>
            <person name="Brown D.W."/>
            <person name="Divon H."/>
            <person name="Uhlig S."/>
            <person name="Proctor R.H."/>
        </authorList>
    </citation>
    <scope>NUCLEOTIDE SEQUENCE</scope>
    <source>
        <strain evidence="2">NRRL 53441</strain>
    </source>
</reference>
<name>A0A8H4P069_9HYPO</name>
<sequence length="412" mass="45711">MANNRDIAFNPSGWGYLTGQVERPPRALIRFQGATNPHDFEQQIATSQDPGLQLTEAYQPTDGTCPYSPNTFSTDDDQPMQQGIVVAPPTQGALARDGLEGIPEQKSPIWSLVGSAQYVHPIFPAITGLDQDDLSSVLTDEDKDDFQRHLTNNGLASIVAKPVRMDICEDVHLMLKHHLQVVFPKQRRDIVQTVQGRDSEASCGGTYPWASSQETEGGFQTRNQSNESEVPEPEDEEETKNGTQPRPLKQQVAQGLLSRLNGFELKCQSWSPLIVYLPFEVSPTCEGAQGHLEVVSESLISRIGRFQDPDKGNDFILHDLDGFICLMIQATGALGPEEAIGFDLTNQIKWKKFFSVFKKAEPDAASSLEVIYAIRSLDQHLTTQIVRDNTESLRNSKIIMDQKSLFDELLGA</sequence>
<accession>A0A8H4P069</accession>
<dbReference type="OrthoDB" id="5089231at2759"/>
<feature type="region of interest" description="Disordered" evidence="1">
    <location>
        <begin position="193"/>
        <end position="247"/>
    </location>
</feature>
<comment type="caution">
    <text evidence="2">The sequence shown here is derived from an EMBL/GenBank/DDBJ whole genome shotgun (WGS) entry which is preliminary data.</text>
</comment>
<keyword evidence="3" id="KW-1185">Reference proteome</keyword>
<dbReference type="Proteomes" id="UP000605986">
    <property type="component" value="Unassembled WGS sequence"/>
</dbReference>
<organism evidence="2 3">
    <name type="scientific">Fusarium austroafricanum</name>
    <dbReference type="NCBI Taxonomy" id="2364996"/>
    <lineage>
        <taxon>Eukaryota</taxon>
        <taxon>Fungi</taxon>
        <taxon>Dikarya</taxon>
        <taxon>Ascomycota</taxon>
        <taxon>Pezizomycotina</taxon>
        <taxon>Sordariomycetes</taxon>
        <taxon>Hypocreomycetidae</taxon>
        <taxon>Hypocreales</taxon>
        <taxon>Nectriaceae</taxon>
        <taxon>Fusarium</taxon>
        <taxon>Fusarium concolor species complex</taxon>
    </lineage>
</organism>
<evidence type="ECO:0000256" key="1">
    <source>
        <dbReference type="SAM" id="MobiDB-lite"/>
    </source>
</evidence>
<dbReference type="AlphaFoldDB" id="A0A8H4P069"/>
<feature type="compositionally biased region" description="Polar residues" evidence="1">
    <location>
        <begin position="209"/>
        <end position="226"/>
    </location>
</feature>